<evidence type="ECO:0000313" key="2">
    <source>
        <dbReference type="EMBL" id="MBE6266537.1"/>
    </source>
</evidence>
<dbReference type="EMBL" id="SUYD01000010">
    <property type="protein sequence ID" value="MBE6266537.1"/>
    <property type="molecule type" value="Genomic_DNA"/>
</dbReference>
<proteinExistence type="predicted"/>
<comment type="caution">
    <text evidence="2">The sequence shown here is derived from an EMBL/GenBank/DDBJ whole genome shotgun (WGS) entry which is preliminary data.</text>
</comment>
<name>A0A928GGZ9_XYLRU</name>
<keyword evidence="1" id="KW-0732">Signal</keyword>
<organism evidence="2 3">
    <name type="scientific">Xylanibacter ruminicola</name>
    <name type="common">Prevotella ruminicola</name>
    <dbReference type="NCBI Taxonomy" id="839"/>
    <lineage>
        <taxon>Bacteria</taxon>
        <taxon>Pseudomonadati</taxon>
        <taxon>Bacteroidota</taxon>
        <taxon>Bacteroidia</taxon>
        <taxon>Bacteroidales</taxon>
        <taxon>Prevotellaceae</taxon>
        <taxon>Xylanibacter</taxon>
    </lineage>
</organism>
<feature type="signal peptide" evidence="1">
    <location>
        <begin position="1"/>
        <end position="20"/>
    </location>
</feature>
<evidence type="ECO:0000313" key="3">
    <source>
        <dbReference type="Proteomes" id="UP000763088"/>
    </source>
</evidence>
<dbReference type="AlphaFoldDB" id="A0A928GGZ9"/>
<feature type="chain" id="PRO_5037310758" evidence="1">
    <location>
        <begin position="21"/>
        <end position="411"/>
    </location>
</feature>
<gene>
    <name evidence="2" type="ORF">E7102_08715</name>
</gene>
<accession>A0A928GGZ9</accession>
<sequence length="411" mass="46109">MKKKAYILMLFFAVFLVANATVVQKAVLKNGSVLYGYVKQQDGMGKLTFHTDSAIISIDSRCTDIVELSSASNESEVKCDIVFVQDSVAVDYVGELAFEGVLREKQRRVSNVILLEKGAWLKYFEKSPNAYVITWKDIVSLQSTRRSKTALSGIDRICKMKNGQTYEGQYAGENEDLQELYLNNGVIQSFEINDVVKYNYRAINPNQDIFAQSELLDIIKTKTYGEIKGIITEQSYEGKTDADNYFIIKKESGDEQKVKLSDIQELSKEINAKYDPKFDVILKNGEMMINRQSVSAVNVTENNNSLILDSIGSVTINAGDGGKTMITVEYRSEDRNNVENYQIVKVSSKSDKKGTIYGFTYKDIVNATVSPSKVETSVNHTTKADYTISGNGWYALYKAKEKKAIPFKIGK</sequence>
<protein>
    <submittedName>
        <fullName evidence="2">Uncharacterized protein</fullName>
    </submittedName>
</protein>
<evidence type="ECO:0000256" key="1">
    <source>
        <dbReference type="SAM" id="SignalP"/>
    </source>
</evidence>
<reference evidence="2" key="1">
    <citation type="submission" date="2019-04" db="EMBL/GenBank/DDBJ databases">
        <title>Evolution of Biomass-Degrading Anaerobic Consortia Revealed by Metagenomics.</title>
        <authorList>
            <person name="Peng X."/>
        </authorList>
    </citation>
    <scope>NUCLEOTIDE SEQUENCE</scope>
    <source>
        <strain evidence="2">SIG141</strain>
    </source>
</reference>
<dbReference type="Proteomes" id="UP000763088">
    <property type="component" value="Unassembled WGS sequence"/>
</dbReference>